<organism evidence="2">
    <name type="scientific">viral metagenome</name>
    <dbReference type="NCBI Taxonomy" id="1070528"/>
    <lineage>
        <taxon>unclassified sequences</taxon>
        <taxon>metagenomes</taxon>
        <taxon>organismal metagenomes</taxon>
    </lineage>
</organism>
<accession>A0A6C0KG67</accession>
<keyword evidence="1" id="KW-1133">Transmembrane helix</keyword>
<dbReference type="AlphaFoldDB" id="A0A6C0KG67"/>
<evidence type="ECO:0000313" key="2">
    <source>
        <dbReference type="EMBL" id="QHU15328.1"/>
    </source>
</evidence>
<protein>
    <recommendedName>
        <fullName evidence="3">Glycosyltransferase</fullName>
    </recommendedName>
</protein>
<sequence>MSRVVAKKEPMDERVVAVVSSTPHSLPHAHRAFRSILSQTRPPDQIRWHLPLFSVRFRVEYPAVPPWFEEFRGAIQIVRCEDFGPATKTIPLAGTCALSAHDRVLVFDDDTVYPPGAVESLLLQASGRRVGVGVLGQSFRWVPWQYACRGAFSTPPGLHEVNRVDVMLGSEMVLYPAELFARQRDTLLRYQRQHPLLFLNDDHLYAALAHEMSIPLYLVPSPARLGRHDNRGKLTGTNHPMRLQLWMMATGRLPPPVAEVGSIVALALVLWWLKQSTKK</sequence>
<dbReference type="EMBL" id="MN740855">
    <property type="protein sequence ID" value="QHU15328.1"/>
    <property type="molecule type" value="Genomic_DNA"/>
</dbReference>
<proteinExistence type="predicted"/>
<keyword evidence="1" id="KW-0472">Membrane</keyword>
<evidence type="ECO:0008006" key="3">
    <source>
        <dbReference type="Google" id="ProtNLM"/>
    </source>
</evidence>
<name>A0A6C0KG67_9ZZZZ</name>
<feature type="transmembrane region" description="Helical" evidence="1">
    <location>
        <begin position="253"/>
        <end position="273"/>
    </location>
</feature>
<keyword evidence="1" id="KW-0812">Transmembrane</keyword>
<reference evidence="2" key="1">
    <citation type="journal article" date="2020" name="Nature">
        <title>Giant virus diversity and host interactions through global metagenomics.</title>
        <authorList>
            <person name="Schulz F."/>
            <person name="Roux S."/>
            <person name="Paez-Espino D."/>
            <person name="Jungbluth S."/>
            <person name="Walsh D.A."/>
            <person name="Denef V.J."/>
            <person name="McMahon K.D."/>
            <person name="Konstantinidis K.T."/>
            <person name="Eloe-Fadrosh E.A."/>
            <person name="Kyrpides N.C."/>
            <person name="Woyke T."/>
        </authorList>
    </citation>
    <scope>NUCLEOTIDE SEQUENCE</scope>
    <source>
        <strain evidence="2">GVMAG-S-1103017-68</strain>
    </source>
</reference>
<evidence type="ECO:0000256" key="1">
    <source>
        <dbReference type="SAM" id="Phobius"/>
    </source>
</evidence>